<evidence type="ECO:0000313" key="3">
    <source>
        <dbReference type="Proteomes" id="UP000325516"/>
    </source>
</evidence>
<feature type="transmembrane region" description="Helical" evidence="1">
    <location>
        <begin position="12"/>
        <end position="45"/>
    </location>
</feature>
<dbReference type="EMBL" id="CP044232">
    <property type="protein sequence ID" value="QEW04244.1"/>
    <property type="molecule type" value="Genomic_DNA"/>
</dbReference>
<evidence type="ECO:0000256" key="1">
    <source>
        <dbReference type="SAM" id="Phobius"/>
    </source>
</evidence>
<dbReference type="KEGG" id="mlz:F6J85_14875"/>
<name>A0A5J6L6V8_9MICO</name>
<dbReference type="RefSeq" id="WP_150926209.1">
    <property type="nucleotide sequence ID" value="NZ_CP044232.1"/>
</dbReference>
<protein>
    <submittedName>
        <fullName evidence="2">Uncharacterized protein</fullName>
    </submittedName>
</protein>
<sequence length="65" mass="7015">MNAITSFLGTALSLLGILAFTLLAGLFVLMYVLIAAVAVTVRWCVDVARRAGARRSRPRTPTPVR</sequence>
<organism evidence="2 3">
    <name type="scientific">Microbacterium lushaniae</name>
    <dbReference type="NCBI Taxonomy" id="2614639"/>
    <lineage>
        <taxon>Bacteria</taxon>
        <taxon>Bacillati</taxon>
        <taxon>Actinomycetota</taxon>
        <taxon>Actinomycetes</taxon>
        <taxon>Micrococcales</taxon>
        <taxon>Microbacteriaceae</taxon>
        <taxon>Microbacterium</taxon>
    </lineage>
</organism>
<reference evidence="3" key="1">
    <citation type="submission" date="2019-09" db="EMBL/GenBank/DDBJ databases">
        <title>Mumia zhuanghuii sp. nov. isolated from the intestinal contents of plateau pika (Ochotona curzoniae) in the Qinghai-Tibet plateau of China.</title>
        <authorList>
            <person name="Tian Z."/>
        </authorList>
    </citation>
    <scope>NUCLEOTIDE SEQUENCE [LARGE SCALE GENOMIC DNA]</scope>
    <source>
        <strain evidence="3">L-031</strain>
    </source>
</reference>
<keyword evidence="1" id="KW-1133">Transmembrane helix</keyword>
<proteinExistence type="predicted"/>
<keyword evidence="1" id="KW-0472">Membrane</keyword>
<gene>
    <name evidence="2" type="ORF">F6J85_14875</name>
</gene>
<evidence type="ECO:0000313" key="2">
    <source>
        <dbReference type="EMBL" id="QEW04244.1"/>
    </source>
</evidence>
<keyword evidence="1" id="KW-0812">Transmembrane</keyword>
<dbReference type="Proteomes" id="UP000325516">
    <property type="component" value="Chromosome"/>
</dbReference>
<accession>A0A5J6L6V8</accession>
<dbReference type="AlphaFoldDB" id="A0A5J6L6V8"/>
<keyword evidence="3" id="KW-1185">Reference proteome</keyword>